<gene>
    <name evidence="2" type="ORF">FSP39_003863</name>
</gene>
<dbReference type="AlphaFoldDB" id="A0AA88XS49"/>
<dbReference type="InterPro" id="IPR044822">
    <property type="entry name" value="Myb_DNA-bind_4"/>
</dbReference>
<dbReference type="Proteomes" id="UP001186944">
    <property type="component" value="Unassembled WGS sequence"/>
</dbReference>
<evidence type="ECO:0000313" key="3">
    <source>
        <dbReference type="Proteomes" id="UP001186944"/>
    </source>
</evidence>
<sequence>MFIAEFKTFIKIGKRKIKKMVWESNSNTLNDKGYTFNPSQCESRFKTLHRGLKNVSDHNKRVVMTKKSPL</sequence>
<keyword evidence="3" id="KW-1185">Reference proteome</keyword>
<dbReference type="Pfam" id="PF13837">
    <property type="entry name" value="Myb_DNA-bind_4"/>
    <property type="match status" value="1"/>
</dbReference>
<name>A0AA88XS49_PINIB</name>
<dbReference type="EMBL" id="VSWD01000010">
    <property type="protein sequence ID" value="KAK3089467.1"/>
    <property type="molecule type" value="Genomic_DNA"/>
</dbReference>
<accession>A0AA88XS49</accession>
<evidence type="ECO:0000259" key="1">
    <source>
        <dbReference type="Pfam" id="PF13837"/>
    </source>
</evidence>
<protein>
    <recommendedName>
        <fullName evidence="1">Myb/SANT-like DNA-binding domain-containing protein</fullName>
    </recommendedName>
</protein>
<dbReference type="Gene3D" id="1.10.10.60">
    <property type="entry name" value="Homeodomain-like"/>
    <property type="match status" value="1"/>
</dbReference>
<reference evidence="2" key="1">
    <citation type="submission" date="2019-08" db="EMBL/GenBank/DDBJ databases">
        <title>The improved chromosome-level genome for the pearl oyster Pinctada fucata martensii using PacBio sequencing and Hi-C.</title>
        <authorList>
            <person name="Zheng Z."/>
        </authorList>
    </citation>
    <scope>NUCLEOTIDE SEQUENCE</scope>
    <source>
        <strain evidence="2">ZZ-2019</strain>
        <tissue evidence="2">Adductor muscle</tissue>
    </source>
</reference>
<comment type="caution">
    <text evidence="2">The sequence shown here is derived from an EMBL/GenBank/DDBJ whole genome shotgun (WGS) entry which is preliminary data.</text>
</comment>
<organism evidence="2 3">
    <name type="scientific">Pinctada imbricata</name>
    <name type="common">Atlantic pearl-oyster</name>
    <name type="synonym">Pinctada martensii</name>
    <dbReference type="NCBI Taxonomy" id="66713"/>
    <lineage>
        <taxon>Eukaryota</taxon>
        <taxon>Metazoa</taxon>
        <taxon>Spiralia</taxon>
        <taxon>Lophotrochozoa</taxon>
        <taxon>Mollusca</taxon>
        <taxon>Bivalvia</taxon>
        <taxon>Autobranchia</taxon>
        <taxon>Pteriomorphia</taxon>
        <taxon>Pterioida</taxon>
        <taxon>Pterioidea</taxon>
        <taxon>Pteriidae</taxon>
        <taxon>Pinctada</taxon>
    </lineage>
</organism>
<feature type="domain" description="Myb/SANT-like DNA-binding" evidence="1">
    <location>
        <begin position="11"/>
        <end position="60"/>
    </location>
</feature>
<proteinExistence type="predicted"/>
<evidence type="ECO:0000313" key="2">
    <source>
        <dbReference type="EMBL" id="KAK3089467.1"/>
    </source>
</evidence>